<comment type="similarity">
    <text evidence="1">Belongs to the leucine-binding protein family.</text>
</comment>
<proteinExistence type="inferred from homology"/>
<organism evidence="5 6">
    <name type="scientific">Neoroseomonas lacus</name>
    <dbReference type="NCBI Taxonomy" id="287609"/>
    <lineage>
        <taxon>Bacteria</taxon>
        <taxon>Pseudomonadati</taxon>
        <taxon>Pseudomonadota</taxon>
        <taxon>Alphaproteobacteria</taxon>
        <taxon>Acetobacterales</taxon>
        <taxon>Acetobacteraceae</taxon>
        <taxon>Neoroseomonas</taxon>
    </lineage>
</organism>
<dbReference type="Gene3D" id="3.40.50.2300">
    <property type="match status" value="2"/>
</dbReference>
<reference evidence="5" key="1">
    <citation type="journal article" date="2014" name="Int. J. Syst. Evol. Microbiol.">
        <title>Complete genome sequence of Corynebacterium casei LMG S-19264T (=DSM 44701T), isolated from a smear-ripened cheese.</title>
        <authorList>
            <consortium name="US DOE Joint Genome Institute (JGI-PGF)"/>
            <person name="Walter F."/>
            <person name="Albersmeier A."/>
            <person name="Kalinowski J."/>
            <person name="Ruckert C."/>
        </authorList>
    </citation>
    <scope>NUCLEOTIDE SEQUENCE</scope>
    <source>
        <strain evidence="5">CGMCC 1.3617</strain>
    </source>
</reference>
<dbReference type="SUPFAM" id="SSF53822">
    <property type="entry name" value="Periplasmic binding protein-like I"/>
    <property type="match status" value="1"/>
</dbReference>
<dbReference type="GO" id="GO:0005524">
    <property type="term" value="F:ATP binding"/>
    <property type="evidence" value="ECO:0007669"/>
    <property type="project" value="UniProtKB-KW"/>
</dbReference>
<gene>
    <name evidence="5" type="ORF">GCM10011320_32480</name>
</gene>
<protein>
    <submittedName>
        <fullName evidence="5">ABC transporter ATP-binding protein</fullName>
    </submittedName>
</protein>
<dbReference type="EMBL" id="BMKW01000008">
    <property type="protein sequence ID" value="GGJ22747.1"/>
    <property type="molecule type" value="Genomic_DNA"/>
</dbReference>
<dbReference type="InterPro" id="IPR006311">
    <property type="entry name" value="TAT_signal"/>
</dbReference>
<dbReference type="Proteomes" id="UP000661507">
    <property type="component" value="Unassembled WGS sequence"/>
</dbReference>
<dbReference type="InterPro" id="IPR028082">
    <property type="entry name" value="Peripla_BP_I"/>
</dbReference>
<keyword evidence="5" id="KW-0547">Nucleotide-binding</keyword>
<feature type="signal peptide" evidence="3">
    <location>
        <begin position="1"/>
        <end position="22"/>
    </location>
</feature>
<evidence type="ECO:0000256" key="1">
    <source>
        <dbReference type="ARBA" id="ARBA00010062"/>
    </source>
</evidence>
<dbReference type="AlphaFoldDB" id="A0A917KQZ4"/>
<evidence type="ECO:0000256" key="3">
    <source>
        <dbReference type="SAM" id="SignalP"/>
    </source>
</evidence>
<dbReference type="Pfam" id="PF13458">
    <property type="entry name" value="Peripla_BP_6"/>
    <property type="match status" value="1"/>
</dbReference>
<evidence type="ECO:0000259" key="4">
    <source>
        <dbReference type="Pfam" id="PF13458"/>
    </source>
</evidence>
<evidence type="ECO:0000313" key="6">
    <source>
        <dbReference type="Proteomes" id="UP000661507"/>
    </source>
</evidence>
<reference evidence="5" key="2">
    <citation type="submission" date="2020-09" db="EMBL/GenBank/DDBJ databases">
        <authorList>
            <person name="Sun Q."/>
            <person name="Zhou Y."/>
        </authorList>
    </citation>
    <scope>NUCLEOTIDE SEQUENCE</scope>
    <source>
        <strain evidence="5">CGMCC 1.3617</strain>
    </source>
</reference>
<dbReference type="CDD" id="cd06340">
    <property type="entry name" value="PBP1_ABC_ligand_binding-like"/>
    <property type="match status" value="1"/>
</dbReference>
<comment type="caution">
    <text evidence="5">The sequence shown here is derived from an EMBL/GenBank/DDBJ whole genome shotgun (WGS) entry which is preliminary data.</text>
</comment>
<feature type="domain" description="Leucine-binding protein" evidence="4">
    <location>
        <begin position="28"/>
        <end position="356"/>
    </location>
</feature>
<keyword evidence="6" id="KW-1185">Reference proteome</keyword>
<dbReference type="PROSITE" id="PS51318">
    <property type="entry name" value="TAT"/>
    <property type="match status" value="1"/>
</dbReference>
<dbReference type="PANTHER" id="PTHR47151:SF2">
    <property type="entry name" value="AMINO ACID BINDING PROTEIN"/>
    <property type="match status" value="1"/>
</dbReference>
<feature type="chain" id="PRO_5036873016" evidence="3">
    <location>
        <begin position="23"/>
        <end position="431"/>
    </location>
</feature>
<dbReference type="RefSeq" id="WP_188969092.1">
    <property type="nucleotide sequence ID" value="NZ_BMKW01000008.1"/>
</dbReference>
<name>A0A917KQZ4_9PROT</name>
<accession>A0A917KQZ4</accession>
<dbReference type="InterPro" id="IPR028081">
    <property type="entry name" value="Leu-bd"/>
</dbReference>
<keyword evidence="2 3" id="KW-0732">Signal</keyword>
<sequence>MLTNRRTLLAGAGALAAGRAFAQGTGAPIRIGLLHDLSGPFAGAGSVPLSVGAEIAIELFNERGGVDGRMVQAVAADSQSRAEVAINEAERLVSQERVDVIVGVYSSAHAVPLAQRMQAQGKILWINSAIASAVLKGKHFTHVFRPTVHSDQYGEGSIEFLAEHCERATRIAPTQFKLGIIYEDGPYGVGVATALEENARRVGMPVALKEGYSATAPDLSTLVTKLRRARPDAVLQVGYNPDITLFLRQAKAGGLRTRMLIGHGAGYSQIDRLTETFGAEIDHFCNVDPAATQMLDPSRLTPPARELQQTLLTRYHARTQSNDPPTHASMGFNNTWVFLEHVLKPAVREGGGSIDAMRRAALGVDIPVGGTIQGYGVKFNPPEHEMAGQNGRSVAVVMQFENARSKVVWPTPIAGGPPVMPLPAGSPFALR</sequence>
<keyword evidence="5" id="KW-0067">ATP-binding</keyword>
<evidence type="ECO:0000313" key="5">
    <source>
        <dbReference type="EMBL" id="GGJ22747.1"/>
    </source>
</evidence>
<dbReference type="PANTHER" id="PTHR47151">
    <property type="entry name" value="LEU/ILE/VAL-BINDING ABC TRANSPORTER SUBUNIT"/>
    <property type="match status" value="1"/>
</dbReference>
<evidence type="ECO:0000256" key="2">
    <source>
        <dbReference type="ARBA" id="ARBA00022729"/>
    </source>
</evidence>